<reference evidence="2 3" key="1">
    <citation type="submission" date="2014-12" db="EMBL/GenBank/DDBJ databases">
        <title>Draft genome sequences of 29 type strains of Enterococci.</title>
        <authorList>
            <person name="Zhong Z."/>
            <person name="Sun Z."/>
            <person name="Liu W."/>
            <person name="Zhang W."/>
            <person name="Zhang H."/>
        </authorList>
    </citation>
    <scope>NUCLEOTIDE SEQUENCE [LARGE SCALE GENOMIC DNA]</scope>
    <source>
        <strain evidence="2 3">DSM 21207</strain>
    </source>
</reference>
<dbReference type="AlphaFoldDB" id="A0A1L8R8G9"/>
<dbReference type="SMART" id="SM00530">
    <property type="entry name" value="HTH_XRE"/>
    <property type="match status" value="1"/>
</dbReference>
<sequence length="274" mass="32488">MKPDKRKVGERIKKIRTDLGYSMDEFGKVIGDIPRSSVNNWEKGVSIPKKDKLDKIALLGKMMPDQILYGRADEYLYDLFSQNLDVKFSDNILFEIFESIPPEERSYDDILWLSIGKYFLEHGRRGKAVGRYSYESMLGISSLYMAEYQNDFIEQREDFNKKNVKYYAYSDIDNNILHIMPFTPVEENIKLFYKYPDFIEKAHEHVVFTENFNQIGLSLKNSRIIFYGIQKKSMTPHIQTFIYDKDSDVYREIQTSETLSMFKDEIDKQIERLR</sequence>
<protein>
    <recommendedName>
        <fullName evidence="1">HTH cro/C1-type domain-containing protein</fullName>
    </recommendedName>
</protein>
<accession>A0A1L8R8G9</accession>
<dbReference type="InterPro" id="IPR001387">
    <property type="entry name" value="Cro/C1-type_HTH"/>
</dbReference>
<evidence type="ECO:0000259" key="1">
    <source>
        <dbReference type="PROSITE" id="PS50943"/>
    </source>
</evidence>
<evidence type="ECO:0000313" key="3">
    <source>
        <dbReference type="Proteomes" id="UP000182835"/>
    </source>
</evidence>
<dbReference type="InterPro" id="IPR010982">
    <property type="entry name" value="Lambda_DNA-bd_dom_sf"/>
</dbReference>
<dbReference type="GO" id="GO:0003677">
    <property type="term" value="F:DNA binding"/>
    <property type="evidence" value="ECO:0007669"/>
    <property type="project" value="InterPro"/>
</dbReference>
<proteinExistence type="predicted"/>
<organism evidence="2 3">
    <name type="scientific">Enterococcus canintestini</name>
    <dbReference type="NCBI Taxonomy" id="317010"/>
    <lineage>
        <taxon>Bacteria</taxon>
        <taxon>Bacillati</taxon>
        <taxon>Bacillota</taxon>
        <taxon>Bacilli</taxon>
        <taxon>Lactobacillales</taxon>
        <taxon>Enterococcaceae</taxon>
        <taxon>Enterococcus</taxon>
    </lineage>
</organism>
<dbReference type="CDD" id="cd00093">
    <property type="entry name" value="HTH_XRE"/>
    <property type="match status" value="1"/>
</dbReference>
<dbReference type="Gene3D" id="1.10.260.40">
    <property type="entry name" value="lambda repressor-like DNA-binding domains"/>
    <property type="match status" value="1"/>
</dbReference>
<dbReference type="RefSeq" id="WP_084035447.1">
    <property type="nucleotide sequence ID" value="NZ_JBHLVQ010000033.1"/>
</dbReference>
<dbReference type="EMBL" id="JXKG01000003">
    <property type="protein sequence ID" value="OJG16037.1"/>
    <property type="molecule type" value="Genomic_DNA"/>
</dbReference>
<feature type="domain" description="HTH cro/C1-type" evidence="1">
    <location>
        <begin position="12"/>
        <end position="57"/>
    </location>
</feature>
<dbReference type="Proteomes" id="UP000182835">
    <property type="component" value="Unassembled WGS sequence"/>
</dbReference>
<gene>
    <name evidence="2" type="ORF">RU96_GL001534</name>
</gene>
<evidence type="ECO:0000313" key="2">
    <source>
        <dbReference type="EMBL" id="OJG16037.1"/>
    </source>
</evidence>
<dbReference type="OrthoDB" id="2055733at2"/>
<comment type="caution">
    <text evidence="2">The sequence shown here is derived from an EMBL/GenBank/DDBJ whole genome shotgun (WGS) entry which is preliminary data.</text>
</comment>
<dbReference type="STRING" id="317010.RU96_GL001534"/>
<dbReference type="PROSITE" id="PS50943">
    <property type="entry name" value="HTH_CROC1"/>
    <property type="match status" value="1"/>
</dbReference>
<name>A0A1L8R8G9_9ENTE</name>
<dbReference type="SUPFAM" id="SSF47413">
    <property type="entry name" value="lambda repressor-like DNA-binding domains"/>
    <property type="match status" value="1"/>
</dbReference>
<dbReference type="Pfam" id="PF01381">
    <property type="entry name" value="HTH_3"/>
    <property type="match status" value="1"/>
</dbReference>